<dbReference type="Pfam" id="PF01041">
    <property type="entry name" value="DegT_DnrJ_EryC1"/>
    <property type="match status" value="2"/>
</dbReference>
<accession>A0A2H0KS00</accession>
<dbReference type="AlphaFoldDB" id="A0A2H0KS00"/>
<dbReference type="InterPro" id="IPR000653">
    <property type="entry name" value="DegT/StrS_aminotransferase"/>
</dbReference>
<protein>
    <recommendedName>
        <fullName evidence="4">DegT/DnrJ/EryC1/StrS aminotransferase</fullName>
    </recommendedName>
</protein>
<dbReference type="Gene3D" id="3.40.640.10">
    <property type="entry name" value="Type I PLP-dependent aspartate aminotransferase-like (Major domain)"/>
    <property type="match status" value="1"/>
</dbReference>
<dbReference type="InterPro" id="IPR015424">
    <property type="entry name" value="PyrdxlP-dep_Trfase"/>
</dbReference>
<keyword evidence="1" id="KW-0663">Pyridoxal phosphate</keyword>
<gene>
    <name evidence="2" type="ORF">COV85_03530</name>
</gene>
<dbReference type="Gene3D" id="3.90.1150.10">
    <property type="entry name" value="Aspartate Aminotransferase, domain 1"/>
    <property type="match status" value="1"/>
</dbReference>
<evidence type="ECO:0000256" key="1">
    <source>
        <dbReference type="RuleBase" id="RU004508"/>
    </source>
</evidence>
<dbReference type="PANTHER" id="PTHR30244:SF34">
    <property type="entry name" value="DTDP-4-AMINO-4,6-DIDEOXYGALACTOSE TRANSAMINASE"/>
    <property type="match status" value="1"/>
</dbReference>
<evidence type="ECO:0008006" key="4">
    <source>
        <dbReference type="Google" id="ProtNLM"/>
    </source>
</evidence>
<dbReference type="InterPro" id="IPR015421">
    <property type="entry name" value="PyrdxlP-dep_Trfase_major"/>
</dbReference>
<dbReference type="InterPro" id="IPR015422">
    <property type="entry name" value="PyrdxlP-dep_Trfase_small"/>
</dbReference>
<dbReference type="EMBL" id="PCVN01000090">
    <property type="protein sequence ID" value="PIQ74184.1"/>
    <property type="molecule type" value="Genomic_DNA"/>
</dbReference>
<proteinExistence type="inferred from homology"/>
<dbReference type="PANTHER" id="PTHR30244">
    <property type="entry name" value="TRANSAMINASE"/>
    <property type="match status" value="1"/>
</dbReference>
<evidence type="ECO:0000313" key="2">
    <source>
        <dbReference type="EMBL" id="PIQ74184.1"/>
    </source>
</evidence>
<dbReference type="Proteomes" id="UP000231550">
    <property type="component" value="Unassembled WGS sequence"/>
</dbReference>
<reference evidence="2 3" key="1">
    <citation type="submission" date="2017-09" db="EMBL/GenBank/DDBJ databases">
        <title>Depth-based differentiation of microbial function through sediment-hosted aquifers and enrichment of novel symbionts in the deep terrestrial subsurface.</title>
        <authorList>
            <person name="Probst A.J."/>
            <person name="Ladd B."/>
            <person name="Jarett J.K."/>
            <person name="Geller-Mcgrath D.E."/>
            <person name="Sieber C.M."/>
            <person name="Emerson J.B."/>
            <person name="Anantharaman K."/>
            <person name="Thomas B.C."/>
            <person name="Malmstrom R."/>
            <person name="Stieglmeier M."/>
            <person name="Klingl A."/>
            <person name="Woyke T."/>
            <person name="Ryan C.M."/>
            <person name="Banfield J.F."/>
        </authorList>
    </citation>
    <scope>NUCLEOTIDE SEQUENCE [LARGE SCALE GENOMIC DNA]</scope>
    <source>
        <strain evidence="2">CG11_big_fil_rev_8_21_14_0_20_44_10</strain>
    </source>
</reference>
<dbReference type="SUPFAM" id="SSF53383">
    <property type="entry name" value="PLP-dependent transferases"/>
    <property type="match status" value="1"/>
</dbReference>
<comment type="caution">
    <text evidence="2">The sequence shown here is derived from an EMBL/GenBank/DDBJ whole genome shotgun (WGS) entry which is preliminary data.</text>
</comment>
<dbReference type="GO" id="GO:0030170">
    <property type="term" value="F:pyridoxal phosphate binding"/>
    <property type="evidence" value="ECO:0007669"/>
    <property type="project" value="TreeGrafter"/>
</dbReference>
<dbReference type="GO" id="GO:0000271">
    <property type="term" value="P:polysaccharide biosynthetic process"/>
    <property type="evidence" value="ECO:0007669"/>
    <property type="project" value="TreeGrafter"/>
</dbReference>
<organism evidence="2 3">
    <name type="scientific">Candidatus Portnoybacteria bacterium CG11_big_fil_rev_8_21_14_0_20_44_10</name>
    <dbReference type="NCBI Taxonomy" id="1974818"/>
    <lineage>
        <taxon>Bacteria</taxon>
        <taxon>Candidatus Portnoyibacteriota</taxon>
    </lineage>
</organism>
<evidence type="ECO:0000313" key="3">
    <source>
        <dbReference type="Proteomes" id="UP000231550"/>
    </source>
</evidence>
<name>A0A2H0KS00_9BACT</name>
<sequence>MKIFKKPIFVSISPNAQADDVWLAFKLMFMPWRWKEDKSCPRHSEFISESKRKRSRNKFGMTNRCAICQFEKRLGEYLFSVRHPSPPRADQDDNSPVRIITFESGRTALDAILQALEIKKGDEVLVQGFTCTAAVNPILWVGAKPVYVDVEDGTYNMSPDDLEKKITSRSRVVIIQHTFGFPARVSEILSIAKKHNLLVVEDCAHSLGAEYNGQKTGTFGDAAIFSFGRSKVISAVFGGAAVARNPRLAEKIREIQNKWEYPSHGWILQQLFHSPYIAIAKFLYNFLSIGKVMIVVAKKLGLISVMVYSVEKSGGKPPFGPAKMPNALACLGLNQLNKVEKFNEHRRELARFYGEKLQPFCHSEGDSPKNLVNMNEILRYAQDDKKCKPIFLNFPIQVRNFGVRWKLIGEARVRGIYLESWPAKDKKVIGPDNVCQEKLGYEDGLCPAAEKAASTSINLPTSPNTSKDDAERVVKFIEKFFVNHKS</sequence>
<dbReference type="GO" id="GO:0008483">
    <property type="term" value="F:transaminase activity"/>
    <property type="evidence" value="ECO:0007669"/>
    <property type="project" value="TreeGrafter"/>
</dbReference>
<comment type="similarity">
    <text evidence="1">Belongs to the DegT/DnrJ/EryC1 family.</text>
</comment>